<dbReference type="FunFam" id="1.10.510.10:FF:000624">
    <property type="entry name" value="Mitogen-activated protein kinase"/>
    <property type="match status" value="1"/>
</dbReference>
<evidence type="ECO:0000256" key="9">
    <source>
        <dbReference type="PROSITE-ProRule" id="PRU10141"/>
    </source>
</evidence>
<dbReference type="SUPFAM" id="SSF56112">
    <property type="entry name" value="Protein kinase-like (PK-like)"/>
    <property type="match status" value="1"/>
</dbReference>
<dbReference type="PANTHER" id="PTHR24055">
    <property type="entry name" value="MITOGEN-ACTIVATED PROTEIN KINASE"/>
    <property type="match status" value="1"/>
</dbReference>
<gene>
    <name evidence="12" type="ORF">Pmar_PMAR020575</name>
</gene>
<feature type="compositionally biased region" description="Polar residues" evidence="10">
    <location>
        <begin position="413"/>
        <end position="425"/>
    </location>
</feature>
<feature type="compositionally biased region" description="Polar residues" evidence="10">
    <location>
        <begin position="324"/>
        <end position="343"/>
    </location>
</feature>
<evidence type="ECO:0000256" key="3">
    <source>
        <dbReference type="ARBA" id="ARBA00022679"/>
    </source>
</evidence>
<keyword evidence="4 9" id="KW-0547">Nucleotide-binding</keyword>
<feature type="binding site" evidence="9">
    <location>
        <position position="34"/>
    </location>
    <ligand>
        <name>ATP</name>
        <dbReference type="ChEBI" id="CHEBI:30616"/>
    </ligand>
</feature>
<dbReference type="EMBL" id="GG679899">
    <property type="protein sequence ID" value="EER07409.1"/>
    <property type="molecule type" value="Genomic_DNA"/>
</dbReference>
<dbReference type="Pfam" id="PF00069">
    <property type="entry name" value="Pkinase"/>
    <property type="match status" value="1"/>
</dbReference>
<evidence type="ECO:0000313" key="13">
    <source>
        <dbReference type="Proteomes" id="UP000007800"/>
    </source>
</evidence>
<dbReference type="FunFam" id="3.30.200.20:FF:000049">
    <property type="entry name" value="cyclin-dependent kinase-like 1 isoform X1"/>
    <property type="match status" value="1"/>
</dbReference>
<dbReference type="EC" id="2.7.11.22" evidence="1"/>
<feature type="region of interest" description="Disordered" evidence="10">
    <location>
        <begin position="303"/>
        <end position="401"/>
    </location>
</feature>
<dbReference type="InterPro" id="IPR017441">
    <property type="entry name" value="Protein_kinase_ATP_BS"/>
</dbReference>
<dbReference type="RefSeq" id="XP_002775593.1">
    <property type="nucleotide sequence ID" value="XM_002775547.1"/>
</dbReference>
<evidence type="ECO:0000256" key="7">
    <source>
        <dbReference type="ARBA" id="ARBA00047811"/>
    </source>
</evidence>
<feature type="domain" description="Protein kinase" evidence="11">
    <location>
        <begin position="4"/>
        <end position="288"/>
    </location>
</feature>
<dbReference type="AlphaFoldDB" id="C5L7E7"/>
<evidence type="ECO:0000256" key="5">
    <source>
        <dbReference type="ARBA" id="ARBA00022777"/>
    </source>
</evidence>
<dbReference type="PROSITE" id="PS00108">
    <property type="entry name" value="PROTEIN_KINASE_ST"/>
    <property type="match status" value="1"/>
</dbReference>
<evidence type="ECO:0000313" key="12">
    <source>
        <dbReference type="EMBL" id="EER07409.1"/>
    </source>
</evidence>
<keyword evidence="13" id="KW-1185">Reference proteome</keyword>
<dbReference type="InterPro" id="IPR008271">
    <property type="entry name" value="Ser/Thr_kinase_AS"/>
</dbReference>
<keyword evidence="5 12" id="KW-0418">Kinase</keyword>
<evidence type="ECO:0000256" key="1">
    <source>
        <dbReference type="ARBA" id="ARBA00012425"/>
    </source>
</evidence>
<feature type="region of interest" description="Disordered" evidence="10">
    <location>
        <begin position="413"/>
        <end position="501"/>
    </location>
</feature>
<dbReference type="Gene3D" id="1.10.510.10">
    <property type="entry name" value="Transferase(Phosphotransferase) domain 1"/>
    <property type="match status" value="1"/>
</dbReference>
<dbReference type="PROSITE" id="PS00107">
    <property type="entry name" value="PROTEIN_KINASE_ATP"/>
    <property type="match status" value="1"/>
</dbReference>
<dbReference type="InterPro" id="IPR000719">
    <property type="entry name" value="Prot_kinase_dom"/>
</dbReference>
<dbReference type="PROSITE" id="PS50011">
    <property type="entry name" value="PROTEIN_KINASE_DOM"/>
    <property type="match status" value="1"/>
</dbReference>
<dbReference type="OMA" id="MNNHESD"/>
<dbReference type="GeneID" id="9041157"/>
<dbReference type="Gene3D" id="3.30.200.20">
    <property type="entry name" value="Phosphorylase Kinase, domain 1"/>
    <property type="match status" value="1"/>
</dbReference>
<dbReference type="SMART" id="SM00220">
    <property type="entry name" value="S_TKc"/>
    <property type="match status" value="1"/>
</dbReference>
<dbReference type="GO" id="GO:0004693">
    <property type="term" value="F:cyclin-dependent protein serine/threonine kinase activity"/>
    <property type="evidence" value="ECO:0007669"/>
    <property type="project" value="UniProtKB-EC"/>
</dbReference>
<sequence length="554" mass="61623">MNKYEVVTAVGEGAYGVVLKCRNKDTGDVVAIKKFKESEDDDVVKKTTLREVRILRMLRHENIVQLREAFRRKSKLYLVFEFVDKNLLELLDIYPQGLEAETVRYCVWQLSRAMEFCHRHDVIHRDIKPENLLINMHDKSLKLCDFGFARRLGANGALTDYVATRWYRAPELLLGSTAYGKEVDIWSIGCIMGEIVDGQPLFPGESEIDQLFVIQLVLGPLTPKQMEIFLRNPRYVGLKFPDMSRPESIEKRYLGKLSKRAMNFMKSVLVLDESQRLTAEDCVTHNYFEGLVSPSGVTAEEVAAQATRNRPLHASPRQAAHTGRQPSGSSGPQVAPQYQQPTPTRGKYADNGPQQSEGRRGPRIGQKAGPKRRSNAAGSGTTMGGSGGGDGGGAHASRVDDHSPYQQRYNTKQYQQVQSYQNRSSKPLGAVGGAGTNQSKSRGSRGRQHGHNQNHQPDEEAAYRHRKSTGSRGGPPKGPNYRDHAPPDHLPSIGSRDGNRLQSRGEFTTLTQYNRSPVGQTPEADFIASRGDNVGGLQHLNTVDPFEVRFDVTA</sequence>
<proteinExistence type="predicted"/>
<dbReference type="InterPro" id="IPR011009">
    <property type="entry name" value="Kinase-like_dom_sf"/>
</dbReference>
<evidence type="ECO:0000256" key="10">
    <source>
        <dbReference type="SAM" id="MobiDB-lite"/>
    </source>
</evidence>
<dbReference type="InParanoid" id="C5L7E7"/>
<dbReference type="InterPro" id="IPR050117">
    <property type="entry name" value="MAPK"/>
</dbReference>
<protein>
    <recommendedName>
        <fullName evidence="1">cyclin-dependent kinase</fullName>
        <ecNumber evidence="1">2.7.11.22</ecNumber>
    </recommendedName>
</protein>
<evidence type="ECO:0000256" key="8">
    <source>
        <dbReference type="ARBA" id="ARBA00048367"/>
    </source>
</evidence>
<evidence type="ECO:0000256" key="2">
    <source>
        <dbReference type="ARBA" id="ARBA00022527"/>
    </source>
</evidence>
<dbReference type="CDD" id="cd07833">
    <property type="entry name" value="STKc_CDKL"/>
    <property type="match status" value="1"/>
</dbReference>
<reference evidence="12 13" key="1">
    <citation type="submission" date="2008-07" db="EMBL/GenBank/DDBJ databases">
        <authorList>
            <person name="El-Sayed N."/>
            <person name="Caler E."/>
            <person name="Inman J."/>
            <person name="Amedeo P."/>
            <person name="Hass B."/>
            <person name="Wortman J."/>
        </authorList>
    </citation>
    <scope>NUCLEOTIDE SEQUENCE [LARGE SCALE GENOMIC DNA]</scope>
    <source>
        <strain evidence="13">ATCC 50983 / TXsc</strain>
    </source>
</reference>
<dbReference type="OrthoDB" id="548217at2759"/>
<feature type="compositionally biased region" description="Basic residues" evidence="10">
    <location>
        <begin position="442"/>
        <end position="452"/>
    </location>
</feature>
<organism evidence="13">
    <name type="scientific">Perkinsus marinus (strain ATCC 50983 / TXsc)</name>
    <dbReference type="NCBI Taxonomy" id="423536"/>
    <lineage>
        <taxon>Eukaryota</taxon>
        <taxon>Sar</taxon>
        <taxon>Alveolata</taxon>
        <taxon>Perkinsozoa</taxon>
        <taxon>Perkinsea</taxon>
        <taxon>Perkinsida</taxon>
        <taxon>Perkinsidae</taxon>
        <taxon>Perkinsus</taxon>
    </lineage>
</organism>
<accession>C5L7E7</accession>
<feature type="compositionally biased region" description="Gly residues" evidence="10">
    <location>
        <begin position="381"/>
        <end position="394"/>
    </location>
</feature>
<evidence type="ECO:0000259" key="11">
    <source>
        <dbReference type="PROSITE" id="PS50011"/>
    </source>
</evidence>
<comment type="catalytic activity">
    <reaction evidence="7">
        <text>L-threonyl-[protein] + ATP = O-phospho-L-threonyl-[protein] + ADP + H(+)</text>
        <dbReference type="Rhea" id="RHEA:46608"/>
        <dbReference type="Rhea" id="RHEA-COMP:11060"/>
        <dbReference type="Rhea" id="RHEA-COMP:11605"/>
        <dbReference type="ChEBI" id="CHEBI:15378"/>
        <dbReference type="ChEBI" id="CHEBI:30013"/>
        <dbReference type="ChEBI" id="CHEBI:30616"/>
        <dbReference type="ChEBI" id="CHEBI:61977"/>
        <dbReference type="ChEBI" id="CHEBI:456216"/>
        <dbReference type="EC" id="2.7.11.22"/>
    </reaction>
</comment>
<keyword evidence="2" id="KW-0723">Serine/threonine-protein kinase</keyword>
<keyword evidence="6 9" id="KW-0067">ATP-binding</keyword>
<name>C5L7E7_PERM5</name>
<keyword evidence="3" id="KW-0808">Transferase</keyword>
<dbReference type="Proteomes" id="UP000007800">
    <property type="component" value="Unassembled WGS sequence"/>
</dbReference>
<evidence type="ECO:0000256" key="4">
    <source>
        <dbReference type="ARBA" id="ARBA00022741"/>
    </source>
</evidence>
<comment type="catalytic activity">
    <reaction evidence="8">
        <text>L-seryl-[protein] + ATP = O-phospho-L-seryl-[protein] + ADP + H(+)</text>
        <dbReference type="Rhea" id="RHEA:17989"/>
        <dbReference type="Rhea" id="RHEA-COMP:9863"/>
        <dbReference type="Rhea" id="RHEA-COMP:11604"/>
        <dbReference type="ChEBI" id="CHEBI:15378"/>
        <dbReference type="ChEBI" id="CHEBI:29999"/>
        <dbReference type="ChEBI" id="CHEBI:30616"/>
        <dbReference type="ChEBI" id="CHEBI:83421"/>
        <dbReference type="ChEBI" id="CHEBI:456216"/>
        <dbReference type="EC" id="2.7.11.22"/>
    </reaction>
</comment>
<evidence type="ECO:0000256" key="6">
    <source>
        <dbReference type="ARBA" id="ARBA00022840"/>
    </source>
</evidence>
<dbReference type="GO" id="GO:0005524">
    <property type="term" value="F:ATP binding"/>
    <property type="evidence" value="ECO:0007669"/>
    <property type="project" value="UniProtKB-UniRule"/>
</dbReference>